<evidence type="ECO:0000256" key="1">
    <source>
        <dbReference type="ARBA" id="ARBA00008874"/>
    </source>
</evidence>
<dbReference type="InterPro" id="IPR011009">
    <property type="entry name" value="Kinase-like_dom_sf"/>
</dbReference>
<protein>
    <recommendedName>
        <fullName evidence="2">non-specific serine/threonine protein kinase</fullName>
        <ecNumber evidence="2">2.7.11.1</ecNumber>
    </recommendedName>
</protein>
<keyword evidence="3 5" id="KW-0547">Nucleotide-binding</keyword>
<evidence type="ECO:0000256" key="4">
    <source>
        <dbReference type="ARBA" id="ARBA00022840"/>
    </source>
</evidence>
<comment type="similarity">
    <text evidence="1">Belongs to the protein kinase superfamily. STE Ser/Thr protein kinase family. STE20 subfamily.</text>
</comment>
<name>A0A8S3IVF0_9BILA</name>
<feature type="domain" description="Protein kinase" evidence="6">
    <location>
        <begin position="21"/>
        <end position="107"/>
    </location>
</feature>
<dbReference type="InterPro" id="IPR050629">
    <property type="entry name" value="STE20/SPS1-PAK"/>
</dbReference>
<evidence type="ECO:0000256" key="3">
    <source>
        <dbReference type="ARBA" id="ARBA00022741"/>
    </source>
</evidence>
<dbReference type="GO" id="GO:0005524">
    <property type="term" value="F:ATP binding"/>
    <property type="evidence" value="ECO:0007669"/>
    <property type="project" value="UniProtKB-UniRule"/>
</dbReference>
<evidence type="ECO:0000256" key="2">
    <source>
        <dbReference type="ARBA" id="ARBA00012513"/>
    </source>
</evidence>
<dbReference type="SUPFAM" id="SSF56112">
    <property type="entry name" value="Protein kinase-like (PK-like)"/>
    <property type="match status" value="1"/>
</dbReference>
<accession>A0A8S3IVF0</accession>
<dbReference type="GO" id="GO:0005737">
    <property type="term" value="C:cytoplasm"/>
    <property type="evidence" value="ECO:0007669"/>
    <property type="project" value="TreeGrafter"/>
</dbReference>
<reference evidence="7" key="1">
    <citation type="submission" date="2021-02" db="EMBL/GenBank/DDBJ databases">
        <authorList>
            <person name="Nowell W R."/>
        </authorList>
    </citation>
    <scope>NUCLEOTIDE SEQUENCE</scope>
</reference>
<keyword evidence="4 5" id="KW-0067">ATP-binding</keyword>
<dbReference type="EC" id="2.7.11.1" evidence="2"/>
<dbReference type="InterPro" id="IPR017441">
    <property type="entry name" value="Protein_kinase_ATP_BS"/>
</dbReference>
<dbReference type="Proteomes" id="UP000681720">
    <property type="component" value="Unassembled WGS sequence"/>
</dbReference>
<dbReference type="Gene3D" id="1.10.510.10">
    <property type="entry name" value="Transferase(Phosphotransferase) domain 1"/>
    <property type="match status" value="1"/>
</dbReference>
<organism evidence="7 8">
    <name type="scientific">Rotaria magnacalcarata</name>
    <dbReference type="NCBI Taxonomy" id="392030"/>
    <lineage>
        <taxon>Eukaryota</taxon>
        <taxon>Metazoa</taxon>
        <taxon>Spiralia</taxon>
        <taxon>Gnathifera</taxon>
        <taxon>Rotifera</taxon>
        <taxon>Eurotatoria</taxon>
        <taxon>Bdelloidea</taxon>
        <taxon>Philodinida</taxon>
        <taxon>Philodinidae</taxon>
        <taxon>Rotaria</taxon>
    </lineage>
</organism>
<gene>
    <name evidence="7" type="ORF">GIL414_LOCUS78712</name>
</gene>
<dbReference type="PANTHER" id="PTHR48012:SF18">
    <property type="entry name" value="HAPPYHOUR, ISOFORM A"/>
    <property type="match status" value="1"/>
</dbReference>
<evidence type="ECO:0000313" key="8">
    <source>
        <dbReference type="Proteomes" id="UP000681720"/>
    </source>
</evidence>
<dbReference type="EMBL" id="CAJOBJ010350578">
    <property type="protein sequence ID" value="CAF5207643.1"/>
    <property type="molecule type" value="Genomic_DNA"/>
</dbReference>
<dbReference type="PROSITE" id="PS50011">
    <property type="entry name" value="PROTEIN_KINASE_DOM"/>
    <property type="match status" value="1"/>
</dbReference>
<dbReference type="GO" id="GO:0008349">
    <property type="term" value="F:MAP kinase kinase kinase kinase activity"/>
    <property type="evidence" value="ECO:0007669"/>
    <property type="project" value="TreeGrafter"/>
</dbReference>
<dbReference type="PANTHER" id="PTHR48012">
    <property type="entry name" value="STERILE20-LIKE KINASE, ISOFORM B-RELATED"/>
    <property type="match status" value="1"/>
</dbReference>
<feature type="binding site" evidence="5">
    <location>
        <position position="50"/>
    </location>
    <ligand>
        <name>ATP</name>
        <dbReference type="ChEBI" id="CHEBI:30616"/>
    </ligand>
</feature>
<dbReference type="Pfam" id="PF00069">
    <property type="entry name" value="Pkinase"/>
    <property type="match status" value="1"/>
</dbReference>
<evidence type="ECO:0000256" key="5">
    <source>
        <dbReference type="PROSITE-ProRule" id="PRU10141"/>
    </source>
</evidence>
<dbReference type="AlphaFoldDB" id="A0A8S3IVF0"/>
<evidence type="ECO:0000259" key="6">
    <source>
        <dbReference type="PROSITE" id="PS50011"/>
    </source>
</evidence>
<feature type="non-terminal residue" evidence="7">
    <location>
        <position position="1"/>
    </location>
</feature>
<evidence type="ECO:0000313" key="7">
    <source>
        <dbReference type="EMBL" id="CAF5207643.1"/>
    </source>
</evidence>
<comment type="caution">
    <text evidence="7">The sequence shown here is derived from an EMBL/GenBank/DDBJ whole genome shotgun (WGS) entry which is preliminary data.</text>
</comment>
<sequence length="107" mass="12307">MNSNYKPSYDFLSSSSPRDEYELIQRIGSGTYGDVYKARHIPTAMMRALKIIKLEPGDDLNIIQQEILMMIECSHPNIIAYYGSYLKRDKLWIAMELCSGGSMQDIY</sequence>
<proteinExistence type="inferred from homology"/>
<dbReference type="PROSITE" id="PS00107">
    <property type="entry name" value="PROTEIN_KINASE_ATP"/>
    <property type="match status" value="1"/>
</dbReference>
<dbReference type="InterPro" id="IPR000719">
    <property type="entry name" value="Prot_kinase_dom"/>
</dbReference>